<dbReference type="Gene3D" id="2.130.10.10">
    <property type="entry name" value="YVTN repeat-like/Quinoprotein amine dehydrogenase"/>
    <property type="match status" value="1"/>
</dbReference>
<dbReference type="GO" id="GO:0043021">
    <property type="term" value="F:ribonucleoprotein complex binding"/>
    <property type="evidence" value="ECO:0007669"/>
    <property type="project" value="UniProtKB-UniRule"/>
</dbReference>
<evidence type="ECO:0000259" key="9">
    <source>
        <dbReference type="SMART" id="SM01035"/>
    </source>
</evidence>
<dbReference type="Proteomes" id="UP000077115">
    <property type="component" value="Unassembled WGS sequence"/>
</dbReference>
<dbReference type="EMBL" id="DS022312">
    <property type="protein sequence ID" value="OAJ44373.1"/>
    <property type="molecule type" value="Genomic_DNA"/>
</dbReference>
<evidence type="ECO:0000256" key="6">
    <source>
        <dbReference type="HAMAP-Rule" id="MF_03027"/>
    </source>
</evidence>
<feature type="repeat" description="WD" evidence="7">
    <location>
        <begin position="402"/>
        <end position="443"/>
    </location>
</feature>
<dbReference type="PROSITE" id="PS50294">
    <property type="entry name" value="WD_REPEATS_REGION"/>
    <property type="match status" value="1"/>
</dbReference>
<evidence type="ECO:0000256" key="2">
    <source>
        <dbReference type="ARBA" id="ARBA00022552"/>
    </source>
</evidence>
<dbReference type="PROSITE" id="PS00678">
    <property type="entry name" value="WD_REPEATS_1"/>
    <property type="match status" value="1"/>
</dbReference>
<dbReference type="PANTHER" id="PTHR17605">
    <property type="entry name" value="RIBOSOME BIOGENESIS PROTEIN BOP1 BLOCK OF PROLIFERATION 1 PROTEIN"/>
    <property type="match status" value="1"/>
</dbReference>
<evidence type="ECO:0000256" key="7">
    <source>
        <dbReference type="PROSITE-ProRule" id="PRU00221"/>
    </source>
</evidence>
<feature type="region of interest" description="Disordered" evidence="8">
    <location>
        <begin position="1"/>
        <end position="100"/>
    </location>
</feature>
<evidence type="ECO:0000256" key="8">
    <source>
        <dbReference type="SAM" id="MobiDB-lite"/>
    </source>
</evidence>
<comment type="similarity">
    <text evidence="6">Belongs to the WD repeat BOP1/ERB1 family.</text>
</comment>
<dbReference type="InterPro" id="IPR001680">
    <property type="entry name" value="WD40_rpt"/>
</dbReference>
<name>A0A177WWC3_BATDL</name>
<dbReference type="Pfam" id="PF00400">
    <property type="entry name" value="WD40"/>
    <property type="match status" value="4"/>
</dbReference>
<dbReference type="OrthoDB" id="5571054at2759"/>
<gene>
    <name evidence="6" type="primary">ERB1</name>
    <name evidence="10" type="ORF">BDEG_27608</name>
</gene>
<dbReference type="Pfam" id="PF08145">
    <property type="entry name" value="BOP1NT"/>
    <property type="match status" value="1"/>
</dbReference>
<feature type="compositionally biased region" description="Basic and acidic residues" evidence="8">
    <location>
        <begin position="85"/>
        <end position="96"/>
    </location>
</feature>
<dbReference type="HAMAP" id="MF_03027">
    <property type="entry name" value="BOP1"/>
    <property type="match status" value="1"/>
</dbReference>
<comment type="subunit">
    <text evidence="6">Component of the NOP7 complex, composed of ERB1, NOP7 and YTM1. Within the NOP7 complex ERB1 appears to interact directly with NOP7 and YTM1. The NOP7 complex also associates with the 66S pre-ribosome.</text>
</comment>
<proteinExistence type="inferred from homology"/>
<evidence type="ECO:0000256" key="1">
    <source>
        <dbReference type="ARBA" id="ARBA00022517"/>
    </source>
</evidence>
<dbReference type="InterPro" id="IPR015943">
    <property type="entry name" value="WD40/YVTN_repeat-like_dom_sf"/>
</dbReference>
<dbReference type="PROSITE" id="PS50082">
    <property type="entry name" value="WD_REPEATS_2"/>
    <property type="match status" value="1"/>
</dbReference>
<keyword evidence="5 6" id="KW-0539">Nucleus</keyword>
<evidence type="ECO:0000256" key="5">
    <source>
        <dbReference type="ARBA" id="ARBA00023242"/>
    </source>
</evidence>
<dbReference type="InterPro" id="IPR012953">
    <property type="entry name" value="BOP1_N_dom"/>
</dbReference>
<reference evidence="10 11" key="2">
    <citation type="submission" date="2016-05" db="EMBL/GenBank/DDBJ databases">
        <title>Lineage-specific infection strategies underlie the spectrum of fungal disease in amphibians.</title>
        <authorList>
            <person name="Cuomo C.A."/>
            <person name="Farrer R.A."/>
            <person name="James T."/>
            <person name="Longcore J."/>
            <person name="Birren B."/>
        </authorList>
    </citation>
    <scope>NUCLEOTIDE SEQUENCE [LARGE SCALE GENOMIC DNA]</scope>
    <source>
        <strain evidence="10 11">JEL423</strain>
    </source>
</reference>
<dbReference type="GO" id="GO:0000466">
    <property type="term" value="P:maturation of 5.8S rRNA from tricistronic rRNA transcript (SSU-rRNA, 5.8S rRNA, LSU-rRNA)"/>
    <property type="evidence" value="ECO:0007669"/>
    <property type="project" value="UniProtKB-UniRule"/>
</dbReference>
<dbReference type="InterPro" id="IPR019775">
    <property type="entry name" value="WD40_repeat_CS"/>
</dbReference>
<dbReference type="SMART" id="SM01035">
    <property type="entry name" value="BOP1NT"/>
    <property type="match status" value="1"/>
</dbReference>
<dbReference type="InterPro" id="IPR028598">
    <property type="entry name" value="BOP1/Erb1"/>
</dbReference>
<organism evidence="10 11">
    <name type="scientific">Batrachochytrium dendrobatidis (strain JEL423)</name>
    <dbReference type="NCBI Taxonomy" id="403673"/>
    <lineage>
        <taxon>Eukaryota</taxon>
        <taxon>Fungi</taxon>
        <taxon>Fungi incertae sedis</taxon>
        <taxon>Chytridiomycota</taxon>
        <taxon>Chytridiomycota incertae sedis</taxon>
        <taxon>Chytridiomycetes</taxon>
        <taxon>Rhizophydiales</taxon>
        <taxon>Rhizophydiales incertae sedis</taxon>
        <taxon>Batrachochytrium</taxon>
    </lineage>
</organism>
<protein>
    <recommendedName>
        <fullName evidence="6">Ribosome biogenesis protein ERB1</fullName>
    </recommendedName>
    <alternativeName>
        <fullName evidence="6">Eukaryotic ribosome biogenesis protein 1</fullName>
    </alternativeName>
</protein>
<dbReference type="eggNOG" id="KOG0650">
    <property type="taxonomic scope" value="Eukaryota"/>
</dbReference>
<reference evidence="10 11" key="1">
    <citation type="submission" date="2006-10" db="EMBL/GenBank/DDBJ databases">
        <title>The Genome Sequence of Batrachochytrium dendrobatidis JEL423.</title>
        <authorList>
            <consortium name="The Broad Institute Genome Sequencing Platform"/>
            <person name="Birren B."/>
            <person name="Lander E."/>
            <person name="Galagan J."/>
            <person name="Cuomo C."/>
            <person name="Devon K."/>
            <person name="Jaffe D."/>
            <person name="Butler J."/>
            <person name="Alvarez P."/>
            <person name="Gnerre S."/>
            <person name="Grabherr M."/>
            <person name="Kleber M."/>
            <person name="Mauceli E."/>
            <person name="Brockman W."/>
            <person name="Young S."/>
            <person name="LaButti K."/>
            <person name="Sykes S."/>
            <person name="DeCaprio D."/>
            <person name="Crawford M."/>
            <person name="Koehrsen M."/>
            <person name="Engels R."/>
            <person name="Montgomery P."/>
            <person name="Pearson M."/>
            <person name="Howarth C."/>
            <person name="Larson L."/>
            <person name="White J."/>
            <person name="O'Leary S."/>
            <person name="Kodira C."/>
            <person name="Zeng Q."/>
            <person name="Yandava C."/>
            <person name="Alvarado L."/>
            <person name="Longcore J."/>
            <person name="James T."/>
        </authorList>
    </citation>
    <scope>NUCLEOTIDE SEQUENCE [LARGE SCALE GENOMIC DNA]</scope>
    <source>
        <strain evidence="10 11">JEL423</strain>
    </source>
</reference>
<comment type="function">
    <text evidence="6">Component of the NOP7 complex, which is required for maturation of the 25S and 5.8S ribosomal RNAs and formation of the 60S ribosome.</text>
</comment>
<dbReference type="VEuPathDB" id="FungiDB:BDEG_27608"/>
<keyword evidence="2 6" id="KW-0698">rRNA processing</keyword>
<feature type="domain" description="BOP1 N-terminal" evidence="9">
    <location>
        <begin position="137"/>
        <end position="395"/>
    </location>
</feature>
<evidence type="ECO:0000313" key="10">
    <source>
        <dbReference type="EMBL" id="OAJ44373.1"/>
    </source>
</evidence>
<dbReference type="InterPro" id="IPR036322">
    <property type="entry name" value="WD40_repeat_dom_sf"/>
</dbReference>
<dbReference type="GO" id="GO:0000463">
    <property type="term" value="P:maturation of LSU-rRNA from tricistronic rRNA transcript (SSU-rRNA, 5.8S rRNA, LSU-rRNA)"/>
    <property type="evidence" value="ECO:0007669"/>
    <property type="project" value="UniProtKB-UniRule"/>
</dbReference>
<keyword evidence="4" id="KW-0677">Repeat</keyword>
<keyword evidence="3 7" id="KW-0853">WD repeat</keyword>
<accession>A0A177WWC3</accession>
<dbReference type="GO" id="GO:0005654">
    <property type="term" value="C:nucleoplasm"/>
    <property type="evidence" value="ECO:0007669"/>
    <property type="project" value="UniProtKB-SubCell"/>
</dbReference>
<sequence>MNRKRSLETLAKPALLESDDAEDYDFTEINDEESDGSDVADGTTAGEDEDDNDEDEDDSFDDEDDSFDNEDDDQDDGFGDELDSDKEYQEIEKEMNSKNLFRALRRADKTEIDPFYDSDSSDEETHNTVGNIPMEWYDDFPHIGYDINGKKIMRPAQGDELDAFLSAMDDKDFWRSVHDKMEGKDVKLTSEELGLLKKIHNHEFPDSQFDPYAPTIEWFTSKVEVMPLSAAPEPKRRFIPSKIEASKIMKIARAIKAGLIVPGKSNKPKASDKPKFYDIWESAPNEIHRPNHIAASKMTLPEHMESYNPPAEYLYSPEEEKKWKETDAEDRQKNFIPQKFNSMRRIPAYERFIQERFSRCLDLYLCPRTIKNKLNIDPESLIPKLPKPQDLQPFPSKLSIEYKGHSARVRSLSVDPSGQWLATGSDDKTVCIWEISSGRCVEKFVLKHSIMNVSWNPNKNASLLAVVFDNQVMLIVPTKINHNLQEATLELLSDILSQAGNPTGSCEWSRPNEEEQLLGFRVRIALAKGITSLSWHRKGDYFATVSPDAATSAVQIHQISAGRSQTPFRKSKGLVQQVLFHPLKPIIFVATQRYVRVYNLVKQELVKKLMSGSQWISSMDIHPGGDNLIVGTYDKRLHWFDMDLSARPYKTLRFHKEAVRQVAYHKRYPLFASSSDDGTVIVFHGMVYNDLMQNPLIVPVKSLKAHQPVSHLGALQCQFHPTQPWLFTSGADGNVKLFC</sequence>
<dbReference type="FunFam" id="2.130.10.10:FF:000576">
    <property type="entry name" value="Ribosome biogenesis protein ERB1"/>
    <property type="match status" value="1"/>
</dbReference>
<evidence type="ECO:0000256" key="4">
    <source>
        <dbReference type="ARBA" id="ARBA00022737"/>
    </source>
</evidence>
<dbReference type="STRING" id="403673.A0A177WWC3"/>
<feature type="compositionally biased region" description="Acidic residues" evidence="8">
    <location>
        <begin position="17"/>
        <end position="38"/>
    </location>
</feature>
<dbReference type="AlphaFoldDB" id="A0A177WWC3"/>
<comment type="subcellular location">
    <subcellularLocation>
        <location evidence="6">Nucleus</location>
        <location evidence="6">Nucleolus</location>
    </subcellularLocation>
    <subcellularLocation>
        <location evidence="6">Nucleus</location>
        <location evidence="6">Nucleoplasm</location>
    </subcellularLocation>
</comment>
<dbReference type="GO" id="GO:0070545">
    <property type="term" value="C:PeBoW complex"/>
    <property type="evidence" value="ECO:0007669"/>
    <property type="project" value="TreeGrafter"/>
</dbReference>
<evidence type="ECO:0000313" key="11">
    <source>
        <dbReference type="Proteomes" id="UP000077115"/>
    </source>
</evidence>
<feature type="compositionally biased region" description="Acidic residues" evidence="8">
    <location>
        <begin position="46"/>
        <end position="84"/>
    </location>
</feature>
<keyword evidence="1 6" id="KW-0690">Ribosome biogenesis</keyword>
<evidence type="ECO:0000256" key="3">
    <source>
        <dbReference type="ARBA" id="ARBA00022574"/>
    </source>
</evidence>
<dbReference type="PANTHER" id="PTHR17605:SF0">
    <property type="entry name" value="RIBOSOME BIOGENESIS PROTEIN BOP1"/>
    <property type="match status" value="1"/>
</dbReference>
<dbReference type="SUPFAM" id="SSF50978">
    <property type="entry name" value="WD40 repeat-like"/>
    <property type="match status" value="1"/>
</dbReference>
<dbReference type="GO" id="GO:0030687">
    <property type="term" value="C:preribosome, large subunit precursor"/>
    <property type="evidence" value="ECO:0007669"/>
    <property type="project" value="UniProtKB-UniRule"/>
</dbReference>
<dbReference type="SMART" id="SM00320">
    <property type="entry name" value="WD40"/>
    <property type="match status" value="7"/>
</dbReference>